<dbReference type="PROSITE" id="PS51012">
    <property type="entry name" value="ABC_TM2"/>
    <property type="match status" value="1"/>
</dbReference>
<dbReference type="PROSITE" id="PS50893">
    <property type="entry name" value="ABC_TRANSPORTER_2"/>
    <property type="match status" value="2"/>
</dbReference>
<accession>A0A099F820</accession>
<evidence type="ECO:0000313" key="10">
    <source>
        <dbReference type="EMBL" id="KGJ06639.1"/>
    </source>
</evidence>
<dbReference type="Gene3D" id="3.40.1710.10">
    <property type="entry name" value="abc type-2 transporter like domain"/>
    <property type="match status" value="1"/>
</dbReference>
<dbReference type="Proteomes" id="UP000182312">
    <property type="component" value="Unassembled WGS sequence"/>
</dbReference>
<keyword evidence="5 7" id="KW-1133">Transmembrane helix</keyword>
<dbReference type="Pfam" id="PF00005">
    <property type="entry name" value="ABC_tran"/>
    <property type="match status" value="2"/>
</dbReference>
<comment type="subcellular location">
    <subcellularLocation>
        <location evidence="1">Membrane</location>
        <topology evidence="1">Multi-pass membrane protein</topology>
    </subcellularLocation>
</comment>
<dbReference type="GO" id="GO:0140359">
    <property type="term" value="F:ABC-type transporter activity"/>
    <property type="evidence" value="ECO:0007669"/>
    <property type="project" value="InterPro"/>
</dbReference>
<dbReference type="InterPro" id="IPR047651">
    <property type="entry name" value="ABC2_perm_RbbA"/>
</dbReference>
<feature type="domain" description="ABC transmembrane type-2" evidence="9">
    <location>
        <begin position="675"/>
        <end position="905"/>
    </location>
</feature>
<evidence type="ECO:0000256" key="1">
    <source>
        <dbReference type="ARBA" id="ARBA00004141"/>
    </source>
</evidence>
<dbReference type="EMBL" id="FOJO01000002">
    <property type="protein sequence ID" value="SFA42520.1"/>
    <property type="molecule type" value="Genomic_DNA"/>
</dbReference>
<dbReference type="EMBL" id="JRKN01000001">
    <property type="protein sequence ID" value="KGJ06639.1"/>
    <property type="molecule type" value="Genomic_DNA"/>
</dbReference>
<evidence type="ECO:0000256" key="2">
    <source>
        <dbReference type="ARBA" id="ARBA00022692"/>
    </source>
</evidence>
<dbReference type="eggNOG" id="COG0842">
    <property type="taxonomic scope" value="Bacteria"/>
</dbReference>
<organism evidence="10 12">
    <name type="scientific">Paracoccus halophilus</name>
    <dbReference type="NCBI Taxonomy" id="376733"/>
    <lineage>
        <taxon>Bacteria</taxon>
        <taxon>Pseudomonadati</taxon>
        <taxon>Pseudomonadota</taxon>
        <taxon>Alphaproteobacteria</taxon>
        <taxon>Rhodobacterales</taxon>
        <taxon>Paracoccaceae</taxon>
        <taxon>Paracoccus</taxon>
    </lineage>
</organism>
<keyword evidence="2 7" id="KW-0812">Transmembrane</keyword>
<dbReference type="Proteomes" id="UP000029846">
    <property type="component" value="Unassembled WGS sequence"/>
</dbReference>
<feature type="transmembrane region" description="Helical" evidence="7">
    <location>
        <begin position="557"/>
        <end position="575"/>
    </location>
</feature>
<evidence type="ECO:0000256" key="7">
    <source>
        <dbReference type="SAM" id="Phobius"/>
    </source>
</evidence>
<reference evidence="10 12" key="2">
    <citation type="submission" date="2014-10" db="EMBL/GenBank/DDBJ databases">
        <title>Paracoccus sanguinis sp. nov., isolated from clinical specimens of New York State patients.</title>
        <authorList>
            <person name="Mingle L.A."/>
            <person name="Cole J.A."/>
            <person name="Lapierre P."/>
            <person name="Musser K.A."/>
        </authorList>
    </citation>
    <scope>NUCLEOTIDE SEQUENCE [LARGE SCALE GENOMIC DNA]</scope>
    <source>
        <strain evidence="10 12">JCM 14014</strain>
    </source>
</reference>
<dbReference type="InterPro" id="IPR017871">
    <property type="entry name" value="ABC_transporter-like_CS"/>
</dbReference>
<dbReference type="InterPro" id="IPR027417">
    <property type="entry name" value="P-loop_NTPase"/>
</dbReference>
<dbReference type="GO" id="GO:0016020">
    <property type="term" value="C:membrane"/>
    <property type="evidence" value="ECO:0007669"/>
    <property type="project" value="UniProtKB-SubCell"/>
</dbReference>
<dbReference type="GO" id="GO:0016887">
    <property type="term" value="F:ATP hydrolysis activity"/>
    <property type="evidence" value="ECO:0007669"/>
    <property type="project" value="InterPro"/>
</dbReference>
<dbReference type="Pfam" id="PF12698">
    <property type="entry name" value="ABC2_membrane_3"/>
    <property type="match status" value="1"/>
</dbReference>
<feature type="transmembrane region" description="Helical" evidence="7">
    <location>
        <begin position="762"/>
        <end position="785"/>
    </location>
</feature>
<feature type="transmembrane region" description="Helical" evidence="7">
    <location>
        <begin position="791"/>
        <end position="813"/>
    </location>
</feature>
<protein>
    <submittedName>
        <fullName evidence="10">Multidrug ABC transporter ATP-binding protein</fullName>
    </submittedName>
    <submittedName>
        <fullName evidence="11">Ribosome-dependent ATPase</fullName>
    </submittedName>
</protein>
<proteinExistence type="predicted"/>
<reference evidence="10 12" key="1">
    <citation type="submission" date="2014-09" db="EMBL/GenBank/DDBJ databases">
        <authorList>
            <person name="McGinnis J.M."/>
            <person name="Wolfgang W.J."/>
        </authorList>
    </citation>
    <scope>NUCLEOTIDE SEQUENCE [LARGE SCALE GENOMIC DNA]</scope>
    <source>
        <strain evidence="10 12">JCM 14014</strain>
    </source>
</reference>
<keyword evidence="6 7" id="KW-0472">Membrane</keyword>
<dbReference type="eggNOG" id="COG1129">
    <property type="taxonomic scope" value="Bacteria"/>
</dbReference>
<dbReference type="AlphaFoldDB" id="A0A099F820"/>
<keyword evidence="4 10" id="KW-0067">ATP-binding</keyword>
<keyword evidence="3" id="KW-0547">Nucleotide-binding</keyword>
<dbReference type="SUPFAM" id="SSF52540">
    <property type="entry name" value="P-loop containing nucleoside triphosphate hydrolases"/>
    <property type="match status" value="2"/>
</dbReference>
<feature type="domain" description="ABC transporter" evidence="8">
    <location>
        <begin position="9"/>
        <end position="244"/>
    </location>
</feature>
<dbReference type="OrthoDB" id="9805029at2"/>
<gene>
    <name evidence="10" type="ORF">IT41_00185</name>
    <name evidence="11" type="ORF">SAMN04487972_102319</name>
</gene>
<dbReference type="PANTHER" id="PTHR43038">
    <property type="entry name" value="ATP-BINDING CASSETTE, SUB-FAMILY H, MEMBER 1"/>
    <property type="match status" value="1"/>
</dbReference>
<keyword evidence="12" id="KW-1185">Reference proteome</keyword>
<dbReference type="CDD" id="cd03230">
    <property type="entry name" value="ABC_DR_subfamily_A"/>
    <property type="match status" value="2"/>
</dbReference>
<dbReference type="PROSITE" id="PS00211">
    <property type="entry name" value="ABC_TRANSPORTER_1"/>
    <property type="match status" value="1"/>
</dbReference>
<feature type="domain" description="ABC transporter" evidence="8">
    <location>
        <begin position="273"/>
        <end position="503"/>
    </location>
</feature>
<dbReference type="InterPro" id="IPR047817">
    <property type="entry name" value="ABC2_TM_bact-type"/>
</dbReference>
<evidence type="ECO:0000313" key="13">
    <source>
        <dbReference type="Proteomes" id="UP000182312"/>
    </source>
</evidence>
<evidence type="ECO:0000256" key="3">
    <source>
        <dbReference type="ARBA" id="ARBA00022741"/>
    </source>
</evidence>
<reference evidence="11 13" key="3">
    <citation type="submission" date="2016-10" db="EMBL/GenBank/DDBJ databases">
        <authorList>
            <person name="de Groot N.N."/>
        </authorList>
    </citation>
    <scope>NUCLEOTIDE SEQUENCE [LARGE SCALE GENOMIC DNA]</scope>
    <source>
        <strain evidence="11 13">CGMCC 1.6117</strain>
    </source>
</reference>
<dbReference type="InterPro" id="IPR013525">
    <property type="entry name" value="ABC2_TM"/>
</dbReference>
<evidence type="ECO:0000259" key="9">
    <source>
        <dbReference type="PROSITE" id="PS51012"/>
    </source>
</evidence>
<evidence type="ECO:0000313" key="12">
    <source>
        <dbReference type="Proteomes" id="UP000029846"/>
    </source>
</evidence>
<sequence length="907" mass="98723">MTDAAAPVAELRGVSLRYRRVAALDDISLQIPAGCMVGLIGPDGVGKSSLLSLLAGARVIQQGRISVLGGDMADARHRARICPRIAYMPQGLGKNLYPTLSVAENLDFFGRLFGHGAAERSRRIATLLAATGMSGFRDRPAAKLSGGMKQKLGLCCALIHDPDLLILDEPTTGVDPLSRRQFWDLIDRIRRDRPGMSVIVATAYMEEAARFDWLVAMDAGRVLATGSPSELLERSGTENLDRAFIALLPDDDMRDHQPVVIPPRAPDHAAIAIEARHLTMRFGDFTAVSDVSFRIEKGEIFGFLGSNGCGKTTTMKMLTGLLEPSEGSARLFGMEIDPGDMEVRRRVGFMSQAFSLYSELTVRQNLDLHARLFDMPPEEIPGRIEGMIARFGLGAVAEQLPEALPLGIRQRLSLAVAMIHGPEMLILDEPTSGVDPVARDEFWRILGELSRKDGVTIFVSTHFMNEAELCDRISLMHAGRVLVSDTTEAIRAGKGAATLEDAFIAYLQEAIGEEPAGDPAPAEGRPAEATGDIFSLRRMLSYSRLESLQLRRDPIRLTLALLGSLILMFVMGYGINMDVEDLSFAVLDRDQTTTSRDYVLDIAGSRYFIEQPPLTGYEDMDARMHGGGLSLALEIPPGFARDLARGEDVEIGAWIDGANPTRAETVQGYVQGMHANWLMRRAREAHGAQALRGDFELVTRFRYNPDVKSIVAMVPAVIPLMLLLIPAVLTTLSVVREKELGSIVNFYVTPVTRLEFLIGKQLPYVALAMLNFALLTGFAIFLFRVPFTGSLTGFALAALLYVVATTAMGLLISSFMRSQVAALFATVMLTMIPGAQYSGLIDPVSSLQGVGRVIGEIYPTTHFIIASRGAFSKALGLQDLGPVYLALFAAIPVILGLSALMLRKQAR</sequence>
<dbReference type="NCBIfam" id="NF033858">
    <property type="entry name" value="ABC2_perm_RbbA"/>
    <property type="match status" value="1"/>
</dbReference>
<dbReference type="RefSeq" id="WP_036737738.1">
    <property type="nucleotide sequence ID" value="NZ_FOJO01000002.1"/>
</dbReference>
<name>A0A099F820_9RHOB</name>
<feature type="transmembrane region" description="Helical" evidence="7">
    <location>
        <begin position="710"/>
        <end position="735"/>
    </location>
</feature>
<dbReference type="PANTHER" id="PTHR43038:SF4">
    <property type="entry name" value="RIBOSOME-ASSOCIATED ATPASE"/>
    <property type="match status" value="1"/>
</dbReference>
<evidence type="ECO:0000259" key="8">
    <source>
        <dbReference type="PROSITE" id="PS50893"/>
    </source>
</evidence>
<dbReference type="GO" id="GO:0005524">
    <property type="term" value="F:ATP binding"/>
    <property type="evidence" value="ECO:0007669"/>
    <property type="project" value="UniProtKB-KW"/>
</dbReference>
<evidence type="ECO:0000256" key="5">
    <source>
        <dbReference type="ARBA" id="ARBA00022989"/>
    </source>
</evidence>
<evidence type="ECO:0000256" key="4">
    <source>
        <dbReference type="ARBA" id="ARBA00022840"/>
    </source>
</evidence>
<dbReference type="STRING" id="376733.SAMN04487972_102319"/>
<dbReference type="InterPro" id="IPR003439">
    <property type="entry name" value="ABC_transporter-like_ATP-bd"/>
</dbReference>
<evidence type="ECO:0000313" key="11">
    <source>
        <dbReference type="EMBL" id="SFA42520.1"/>
    </source>
</evidence>
<dbReference type="SMART" id="SM00382">
    <property type="entry name" value="AAA"/>
    <property type="match status" value="2"/>
</dbReference>
<evidence type="ECO:0000256" key="6">
    <source>
        <dbReference type="ARBA" id="ARBA00023136"/>
    </source>
</evidence>
<dbReference type="Gene3D" id="3.40.50.300">
    <property type="entry name" value="P-loop containing nucleotide triphosphate hydrolases"/>
    <property type="match status" value="2"/>
</dbReference>
<feature type="transmembrane region" description="Helical" evidence="7">
    <location>
        <begin position="883"/>
        <end position="902"/>
    </location>
</feature>
<dbReference type="InterPro" id="IPR003593">
    <property type="entry name" value="AAA+_ATPase"/>
</dbReference>